<evidence type="ECO:0000313" key="2">
    <source>
        <dbReference type="Proteomes" id="UP001317532"/>
    </source>
</evidence>
<organism evidence="1 2">
    <name type="scientific">Vulcanimicrobium alpinum</name>
    <dbReference type="NCBI Taxonomy" id="3016050"/>
    <lineage>
        <taxon>Bacteria</taxon>
        <taxon>Bacillati</taxon>
        <taxon>Vulcanimicrobiota</taxon>
        <taxon>Vulcanimicrobiia</taxon>
        <taxon>Vulcanimicrobiales</taxon>
        <taxon>Vulcanimicrobiaceae</taxon>
        <taxon>Vulcanimicrobium</taxon>
    </lineage>
</organism>
<dbReference type="GO" id="GO:0003676">
    <property type="term" value="F:nucleic acid binding"/>
    <property type="evidence" value="ECO:0007669"/>
    <property type="project" value="InterPro"/>
</dbReference>
<gene>
    <name evidence="1" type="ORF">WPS_21020</name>
</gene>
<dbReference type="EMBL" id="AP025523">
    <property type="protein sequence ID" value="BDE06826.1"/>
    <property type="molecule type" value="Genomic_DNA"/>
</dbReference>
<dbReference type="AlphaFoldDB" id="A0AAN1XWT1"/>
<dbReference type="Gene3D" id="3.30.420.10">
    <property type="entry name" value="Ribonuclease H-like superfamily/Ribonuclease H"/>
    <property type="match status" value="1"/>
</dbReference>
<dbReference type="KEGG" id="vab:WPS_21020"/>
<dbReference type="SUPFAM" id="SSF53098">
    <property type="entry name" value="Ribonuclease H-like"/>
    <property type="match status" value="1"/>
</dbReference>
<dbReference type="InterPro" id="IPR012337">
    <property type="entry name" value="RNaseH-like_sf"/>
</dbReference>
<sequence>MRLARHAFPKLHGHALQALRRALDLDVADDVGVAHRALGDARATAALLNVLIRRYLHLGYPADTASLVAVAQARIRFPRFPFGRFRGVPIARVPDDYLEWMMRCADPPFDADIRGTASAELARRTAERARDLRPSLRPAS</sequence>
<evidence type="ECO:0008006" key="3">
    <source>
        <dbReference type="Google" id="ProtNLM"/>
    </source>
</evidence>
<dbReference type="Pfam" id="PF12843">
    <property type="entry name" value="QSregVF_b"/>
    <property type="match status" value="1"/>
</dbReference>
<dbReference type="Proteomes" id="UP001317532">
    <property type="component" value="Chromosome"/>
</dbReference>
<dbReference type="InterPro" id="IPR036397">
    <property type="entry name" value="RNaseH_sf"/>
</dbReference>
<keyword evidence="2" id="KW-1185">Reference proteome</keyword>
<proteinExistence type="predicted"/>
<accession>A0AAN1XWT1</accession>
<dbReference type="InterPro" id="IPR024530">
    <property type="entry name" value="QSregVF_b"/>
</dbReference>
<reference evidence="1 2" key="1">
    <citation type="journal article" date="2022" name="ISME Commun">
        <title>Vulcanimicrobium alpinus gen. nov. sp. nov., the first cultivated representative of the candidate phylum 'Eremiobacterota', is a metabolically versatile aerobic anoxygenic phototroph.</title>
        <authorList>
            <person name="Yabe S."/>
            <person name="Muto K."/>
            <person name="Abe K."/>
            <person name="Yokota A."/>
            <person name="Staudigel H."/>
            <person name="Tebo B.M."/>
        </authorList>
    </citation>
    <scope>NUCLEOTIDE SEQUENCE [LARGE SCALE GENOMIC DNA]</scope>
    <source>
        <strain evidence="1 2">WC8-2</strain>
    </source>
</reference>
<evidence type="ECO:0000313" key="1">
    <source>
        <dbReference type="EMBL" id="BDE06826.1"/>
    </source>
</evidence>
<name>A0AAN1XWT1_UNVUL</name>
<protein>
    <recommendedName>
        <fullName evidence="3">Exonuclease domain-containing protein</fullName>
    </recommendedName>
</protein>